<organism evidence="2">
    <name type="scientific">Candidatus Thiocaldithrix dubininis</name>
    <dbReference type="NCBI Taxonomy" id="3080823"/>
    <lineage>
        <taxon>Bacteria</taxon>
        <taxon>Pseudomonadati</taxon>
        <taxon>Pseudomonadota</taxon>
        <taxon>Gammaproteobacteria</taxon>
        <taxon>Thiotrichales</taxon>
        <taxon>Thiotrichaceae</taxon>
        <taxon>Candidatus Thiocaldithrix</taxon>
    </lineage>
</organism>
<dbReference type="EMBL" id="CP124755">
    <property type="protein sequence ID" value="WGZ92118.1"/>
    <property type="molecule type" value="Genomic_DNA"/>
</dbReference>
<protein>
    <submittedName>
        <fullName evidence="2">tRNA threonylcarbamoyladenosine dehydratase</fullName>
    </submittedName>
</protein>
<dbReference type="InterPro" id="IPR045886">
    <property type="entry name" value="ThiF/MoeB/HesA"/>
</dbReference>
<dbReference type="GO" id="GO:0061504">
    <property type="term" value="P:cyclic threonylcarbamoyladenosine biosynthetic process"/>
    <property type="evidence" value="ECO:0007669"/>
    <property type="project" value="TreeGrafter"/>
</dbReference>
<dbReference type="InterPro" id="IPR035985">
    <property type="entry name" value="Ubiquitin-activating_enz"/>
</dbReference>
<dbReference type="CDD" id="cd00755">
    <property type="entry name" value="YgdL_like"/>
    <property type="match status" value="1"/>
</dbReference>
<dbReference type="PANTHER" id="PTHR43267:SF1">
    <property type="entry name" value="TRNA THREONYLCARBAMOYLADENOSINE DEHYDRATASE"/>
    <property type="match status" value="1"/>
</dbReference>
<proteinExistence type="predicted"/>
<reference evidence="2" key="1">
    <citation type="journal article" date="2023" name="Int. J. Mol. Sci.">
        <title>Metagenomics Revealed a New Genus 'Candidatus Thiocaldithrix dubininis' gen. nov., sp. nov. and a New Species 'Candidatus Thiothrix putei' sp. nov. in the Family Thiotrichaceae, Some Members of Which Have Traits of Both Na+- and H+-Motive Energetics.</title>
        <authorList>
            <person name="Ravin N.V."/>
            <person name="Muntyan M.S."/>
            <person name="Smolyakov D.D."/>
            <person name="Rudenko T.S."/>
            <person name="Beletsky A.V."/>
            <person name="Mardanov A.V."/>
            <person name="Grabovich M.Y."/>
        </authorList>
    </citation>
    <scope>NUCLEOTIDE SEQUENCE</scope>
    <source>
        <strain evidence="2">GKL-01</strain>
    </source>
</reference>
<dbReference type="InterPro" id="IPR000594">
    <property type="entry name" value="ThiF_NAD_FAD-bd"/>
</dbReference>
<evidence type="ECO:0000313" key="2">
    <source>
        <dbReference type="EMBL" id="WGZ92118.1"/>
    </source>
</evidence>
<dbReference type="SUPFAM" id="SSF69572">
    <property type="entry name" value="Activating enzymes of the ubiquitin-like proteins"/>
    <property type="match status" value="1"/>
</dbReference>
<dbReference type="Proteomes" id="UP001300672">
    <property type="component" value="Chromosome"/>
</dbReference>
<feature type="domain" description="THIF-type NAD/FAD binding fold" evidence="1">
    <location>
        <begin position="12"/>
        <end position="242"/>
    </location>
</feature>
<dbReference type="KEGG" id="tdu:QJT80_06460"/>
<evidence type="ECO:0000259" key="1">
    <source>
        <dbReference type="Pfam" id="PF00899"/>
    </source>
</evidence>
<dbReference type="PANTHER" id="PTHR43267">
    <property type="entry name" value="TRNA THREONYLCARBAMOYLADENOSINE DEHYDRATASE"/>
    <property type="match status" value="1"/>
</dbReference>
<dbReference type="AlphaFoldDB" id="A0AA95KLU4"/>
<dbReference type="GO" id="GO:0008641">
    <property type="term" value="F:ubiquitin-like modifier activating enzyme activity"/>
    <property type="evidence" value="ECO:0007669"/>
    <property type="project" value="InterPro"/>
</dbReference>
<gene>
    <name evidence="2" type="ORF">QJT80_06460</name>
</gene>
<sequence>MDSSRRFGGIIRLYGEAAFARFSHAHIAVIGVGGVGSWAVEALARSGIGTLTLIDLDNVAESNINRQLAALSSTIGKTKVDVLAERCVDINPTITIHCIEDFVERENLAELITPHFDYVLDCIDSFRIKAALAAHCKRHKIKLITVGGAGGQIDPTKIRLSDLSKTLQDPLLARMRKELRQHYHFPQNPKRRFDVPAVWSEEAIKIPQNGPACDLSCAGGIGSITTVTASFAFVAVSHVLSKLATSA</sequence>
<reference evidence="2" key="2">
    <citation type="submission" date="2023-04" db="EMBL/GenBank/DDBJ databases">
        <authorList>
            <person name="Beletskiy A.V."/>
            <person name="Mardanov A.V."/>
            <person name="Ravin N.V."/>
        </authorList>
    </citation>
    <scope>NUCLEOTIDE SEQUENCE</scope>
    <source>
        <strain evidence="2">GKL-01</strain>
    </source>
</reference>
<name>A0AA95KLU4_9GAMM</name>
<accession>A0AA95KLU4</accession>
<dbReference type="Gene3D" id="3.40.50.720">
    <property type="entry name" value="NAD(P)-binding Rossmann-like Domain"/>
    <property type="match status" value="1"/>
</dbReference>
<dbReference type="GO" id="GO:0061503">
    <property type="term" value="F:tRNA threonylcarbamoyladenosine dehydratase"/>
    <property type="evidence" value="ECO:0007669"/>
    <property type="project" value="TreeGrafter"/>
</dbReference>
<dbReference type="Pfam" id="PF00899">
    <property type="entry name" value="ThiF"/>
    <property type="match status" value="1"/>
</dbReference>